<feature type="signal peptide" evidence="1">
    <location>
        <begin position="1"/>
        <end position="18"/>
    </location>
</feature>
<dbReference type="AlphaFoldDB" id="A0ABD7WR54"/>
<dbReference type="RefSeq" id="WP_221815658.1">
    <property type="nucleotide sequence ID" value="NZ_CP118718.1"/>
</dbReference>
<gene>
    <name evidence="2" type="ORF">PWO00_17945</name>
</gene>
<keyword evidence="1" id="KW-0732">Signal</keyword>
<dbReference type="EMBL" id="CP118718">
    <property type="protein sequence ID" value="WEA42708.1"/>
    <property type="molecule type" value="Genomic_DNA"/>
</dbReference>
<organism evidence="2 3">
    <name type="scientific">Priestia aryabhattai</name>
    <name type="common">Bacillus aryabhattai</name>
    <dbReference type="NCBI Taxonomy" id="412384"/>
    <lineage>
        <taxon>Bacteria</taxon>
        <taxon>Bacillati</taxon>
        <taxon>Bacillota</taxon>
        <taxon>Bacilli</taxon>
        <taxon>Bacillales</taxon>
        <taxon>Bacillaceae</taxon>
        <taxon>Priestia</taxon>
    </lineage>
</organism>
<accession>A0ABD7WR54</accession>
<dbReference type="Proteomes" id="UP001220217">
    <property type="component" value="Chromosome"/>
</dbReference>
<proteinExistence type="predicted"/>
<evidence type="ECO:0000313" key="2">
    <source>
        <dbReference type="EMBL" id="WEA42708.1"/>
    </source>
</evidence>
<evidence type="ECO:0000256" key="1">
    <source>
        <dbReference type="SAM" id="SignalP"/>
    </source>
</evidence>
<protein>
    <submittedName>
        <fullName evidence="2">FxLYD domain-containing protein</fullName>
    </submittedName>
</protein>
<dbReference type="InterPro" id="IPR047676">
    <property type="entry name" value="FxLYD_dom"/>
</dbReference>
<dbReference type="PROSITE" id="PS51257">
    <property type="entry name" value="PROKAR_LIPOPROTEIN"/>
    <property type="match status" value="1"/>
</dbReference>
<reference evidence="2 3" key="1">
    <citation type="submission" date="2023-02" db="EMBL/GenBank/DDBJ databases">
        <title>Complete genome sequence of Priestia aryabhattai G5MAi6, a methanol-tolerant strain isolated from tap water in Hong Kong.</title>
        <authorList>
            <person name="Leung K.M."/>
            <person name="Lai G.K.K."/>
            <person name="Griffin S.D.J."/>
        </authorList>
    </citation>
    <scope>NUCLEOTIDE SEQUENCE [LARGE SCALE GENOMIC DNA]</scope>
    <source>
        <strain evidence="2 3">G5MAi6</strain>
    </source>
</reference>
<evidence type="ECO:0000313" key="3">
    <source>
        <dbReference type="Proteomes" id="UP001220217"/>
    </source>
</evidence>
<feature type="chain" id="PRO_5044853141" evidence="1">
    <location>
        <begin position="19"/>
        <end position="240"/>
    </location>
</feature>
<name>A0ABD7WR54_PRIAR</name>
<dbReference type="NCBIfam" id="NF038353">
    <property type="entry name" value="FxLYD_dom"/>
    <property type="match status" value="1"/>
</dbReference>
<sequence>MKVRLLLGILLAFLLILAGCNKETDTAQHKKEKTKEGKIKIVEEKSYTLVDSITHDHVLSYSAIIKNESDKTLNVNDTTIKYVNKTGKVIDPHIIPNDPDVHLAPYILKPGEKGYISAEGIINKEPDTYDVKVKINPIKPASNVKSLKVKDDAMNQEKENHILHIKGTATNNTKESTEYILVGGALYGKQNEFIGTIFQSQEAQLTPGKSIPFDATSSEIPDKELAKVKKYKVVASTYQE</sequence>